<gene>
    <name evidence="1" type="ORF">PanWU01x14_372040</name>
</gene>
<protein>
    <submittedName>
        <fullName evidence="1">Uncharacterized protein</fullName>
    </submittedName>
</protein>
<dbReference type="AlphaFoldDB" id="A0A2P5A3P7"/>
<reference evidence="2" key="1">
    <citation type="submission" date="2016-06" db="EMBL/GenBank/DDBJ databases">
        <title>Parallel loss of symbiosis genes in relatives of nitrogen-fixing non-legume Parasponia.</title>
        <authorList>
            <person name="Van Velzen R."/>
            <person name="Holmer R."/>
            <person name="Bu F."/>
            <person name="Rutten L."/>
            <person name="Van Zeijl A."/>
            <person name="Liu W."/>
            <person name="Santuari L."/>
            <person name="Cao Q."/>
            <person name="Sharma T."/>
            <person name="Shen D."/>
            <person name="Roswanjaya Y."/>
            <person name="Wardhani T."/>
            <person name="Kalhor M.S."/>
            <person name="Jansen J."/>
            <person name="Van den Hoogen J."/>
            <person name="Gungor B."/>
            <person name="Hartog M."/>
            <person name="Hontelez J."/>
            <person name="Verver J."/>
            <person name="Yang W.-C."/>
            <person name="Schijlen E."/>
            <person name="Repin R."/>
            <person name="Schilthuizen M."/>
            <person name="Schranz E."/>
            <person name="Heidstra R."/>
            <person name="Miyata K."/>
            <person name="Fedorova E."/>
            <person name="Kohlen W."/>
            <person name="Bisseling T."/>
            <person name="Smit S."/>
            <person name="Geurts R."/>
        </authorList>
    </citation>
    <scope>NUCLEOTIDE SEQUENCE [LARGE SCALE GENOMIC DNA]</scope>
    <source>
        <strain evidence="2">cv. WU1-14</strain>
    </source>
</reference>
<proteinExistence type="predicted"/>
<evidence type="ECO:0000313" key="1">
    <source>
        <dbReference type="EMBL" id="PON31163.1"/>
    </source>
</evidence>
<evidence type="ECO:0000313" key="2">
    <source>
        <dbReference type="Proteomes" id="UP000237105"/>
    </source>
</evidence>
<sequence>IKMHPQMYKDDYLDNSVFTSKCLKKYNLQRAVSLQAQIQRVNNHQESCLIRG</sequence>
<name>A0A2P5A3P7_PARAD</name>
<dbReference type="Proteomes" id="UP000237105">
    <property type="component" value="Unassembled WGS sequence"/>
</dbReference>
<comment type="caution">
    <text evidence="1">The sequence shown here is derived from an EMBL/GenBank/DDBJ whole genome shotgun (WGS) entry which is preliminary data.</text>
</comment>
<feature type="non-terminal residue" evidence="1">
    <location>
        <position position="1"/>
    </location>
</feature>
<organism evidence="1 2">
    <name type="scientific">Parasponia andersonii</name>
    <name type="common">Sponia andersonii</name>
    <dbReference type="NCBI Taxonomy" id="3476"/>
    <lineage>
        <taxon>Eukaryota</taxon>
        <taxon>Viridiplantae</taxon>
        <taxon>Streptophyta</taxon>
        <taxon>Embryophyta</taxon>
        <taxon>Tracheophyta</taxon>
        <taxon>Spermatophyta</taxon>
        <taxon>Magnoliopsida</taxon>
        <taxon>eudicotyledons</taxon>
        <taxon>Gunneridae</taxon>
        <taxon>Pentapetalae</taxon>
        <taxon>rosids</taxon>
        <taxon>fabids</taxon>
        <taxon>Rosales</taxon>
        <taxon>Cannabaceae</taxon>
        <taxon>Parasponia</taxon>
    </lineage>
</organism>
<dbReference type="EMBL" id="JXTB01001477">
    <property type="protein sequence ID" value="PON31163.1"/>
    <property type="molecule type" value="Genomic_DNA"/>
</dbReference>
<keyword evidence="2" id="KW-1185">Reference proteome</keyword>
<accession>A0A2P5A3P7</accession>